<evidence type="ECO:0000313" key="2">
    <source>
        <dbReference type="EMBL" id="KAJ7034170.1"/>
    </source>
</evidence>
<sequence length="318" mass="36069">MASPPSPTRQTGWFNPRGAKRTVPMKVLVLGYPRTGTASMRDALEIMGYNAVHHMQSIFANPLQNDMWTEAINAKFFGRGRPYGKEEWDQLLGHCQAVTDSPGIMFAEELLAAYPDAKVILTNRDPDTWWKSFTESIGAVVNSTRFHVAAFLDPQSLGKFAELAQLIRSVILGPGATEEEAKRRFTAHYRNVRKIVPKDKILEFEVKEGWGPLCAFLGKDIPAMDFPNTNDKKMFLAQFEGTISAIYRRFALQTLLPSFFLTGILFAIYAGGFLGQAFEVQILLNLNRIRPGKLRWRDWDVSVVKLRRPRSEIRQTQQ</sequence>
<dbReference type="AlphaFoldDB" id="A0AAD6SUS3"/>
<keyword evidence="1" id="KW-0472">Membrane</keyword>
<keyword evidence="2" id="KW-0378">Hydrolase</keyword>
<dbReference type="PANTHER" id="PTHR36978">
    <property type="entry name" value="P-LOOP CONTAINING NUCLEOTIDE TRIPHOSPHATE HYDROLASE"/>
    <property type="match status" value="1"/>
</dbReference>
<dbReference type="PANTHER" id="PTHR36978:SF4">
    <property type="entry name" value="P-LOOP CONTAINING NUCLEOSIDE TRIPHOSPHATE HYDROLASE PROTEIN"/>
    <property type="match status" value="1"/>
</dbReference>
<reference evidence="2" key="1">
    <citation type="submission" date="2023-03" db="EMBL/GenBank/DDBJ databases">
        <title>Massive genome expansion in bonnet fungi (Mycena s.s.) driven by repeated elements and novel gene families across ecological guilds.</title>
        <authorList>
            <consortium name="Lawrence Berkeley National Laboratory"/>
            <person name="Harder C.B."/>
            <person name="Miyauchi S."/>
            <person name="Viragh M."/>
            <person name="Kuo A."/>
            <person name="Thoen E."/>
            <person name="Andreopoulos B."/>
            <person name="Lu D."/>
            <person name="Skrede I."/>
            <person name="Drula E."/>
            <person name="Henrissat B."/>
            <person name="Morin E."/>
            <person name="Kohler A."/>
            <person name="Barry K."/>
            <person name="LaButti K."/>
            <person name="Morin E."/>
            <person name="Salamov A."/>
            <person name="Lipzen A."/>
            <person name="Mereny Z."/>
            <person name="Hegedus B."/>
            <person name="Baldrian P."/>
            <person name="Stursova M."/>
            <person name="Weitz H."/>
            <person name="Taylor A."/>
            <person name="Grigoriev I.V."/>
            <person name="Nagy L.G."/>
            <person name="Martin F."/>
            <person name="Kauserud H."/>
        </authorList>
    </citation>
    <scope>NUCLEOTIDE SEQUENCE</scope>
    <source>
        <strain evidence="2">CBHHK200</strain>
    </source>
</reference>
<protein>
    <submittedName>
        <fullName evidence="2">P-loop containing nucleoside triphosphate hydrolase protein</fullName>
    </submittedName>
</protein>
<accession>A0AAD6SUS3</accession>
<dbReference type="SUPFAM" id="SSF52540">
    <property type="entry name" value="P-loop containing nucleoside triphosphate hydrolases"/>
    <property type="match status" value="1"/>
</dbReference>
<keyword evidence="3" id="KW-1185">Reference proteome</keyword>
<comment type="caution">
    <text evidence="2">The sequence shown here is derived from an EMBL/GenBank/DDBJ whole genome shotgun (WGS) entry which is preliminary data.</text>
</comment>
<organism evidence="2 3">
    <name type="scientific">Mycena alexandri</name>
    <dbReference type="NCBI Taxonomy" id="1745969"/>
    <lineage>
        <taxon>Eukaryota</taxon>
        <taxon>Fungi</taxon>
        <taxon>Dikarya</taxon>
        <taxon>Basidiomycota</taxon>
        <taxon>Agaricomycotina</taxon>
        <taxon>Agaricomycetes</taxon>
        <taxon>Agaricomycetidae</taxon>
        <taxon>Agaricales</taxon>
        <taxon>Marasmiineae</taxon>
        <taxon>Mycenaceae</taxon>
        <taxon>Mycena</taxon>
    </lineage>
</organism>
<dbReference type="InterPro" id="IPR040632">
    <property type="entry name" value="Sulfotransfer_4"/>
</dbReference>
<evidence type="ECO:0000256" key="1">
    <source>
        <dbReference type="SAM" id="Phobius"/>
    </source>
</evidence>
<feature type="transmembrane region" description="Helical" evidence="1">
    <location>
        <begin position="259"/>
        <end position="286"/>
    </location>
</feature>
<dbReference type="EMBL" id="JARJCM010000059">
    <property type="protein sequence ID" value="KAJ7034170.1"/>
    <property type="molecule type" value="Genomic_DNA"/>
</dbReference>
<keyword evidence="1" id="KW-1133">Transmembrane helix</keyword>
<keyword evidence="1" id="KW-0812">Transmembrane</keyword>
<dbReference type="Gene3D" id="3.40.50.300">
    <property type="entry name" value="P-loop containing nucleotide triphosphate hydrolases"/>
    <property type="match status" value="1"/>
</dbReference>
<dbReference type="GO" id="GO:0016787">
    <property type="term" value="F:hydrolase activity"/>
    <property type="evidence" value="ECO:0007669"/>
    <property type="project" value="UniProtKB-KW"/>
</dbReference>
<proteinExistence type="predicted"/>
<dbReference type="Pfam" id="PF17784">
    <property type="entry name" value="Sulfotransfer_4"/>
    <property type="match status" value="1"/>
</dbReference>
<gene>
    <name evidence="2" type="ORF">C8F04DRAFT_1102488</name>
</gene>
<dbReference type="Proteomes" id="UP001218188">
    <property type="component" value="Unassembled WGS sequence"/>
</dbReference>
<name>A0AAD6SUS3_9AGAR</name>
<dbReference type="InterPro" id="IPR027417">
    <property type="entry name" value="P-loop_NTPase"/>
</dbReference>
<evidence type="ECO:0000313" key="3">
    <source>
        <dbReference type="Proteomes" id="UP001218188"/>
    </source>
</evidence>